<dbReference type="OrthoDB" id="5986190at2759"/>
<dbReference type="InterPro" id="IPR025676">
    <property type="entry name" value="Clr5_dom"/>
</dbReference>
<keyword evidence="4" id="KW-1185">Reference proteome</keyword>
<dbReference type="EMBL" id="KB822711">
    <property type="protein sequence ID" value="ETN46791.1"/>
    <property type="molecule type" value="Genomic_DNA"/>
</dbReference>
<reference evidence="3 4" key="1">
    <citation type="submission" date="2013-03" db="EMBL/GenBank/DDBJ databases">
        <title>The Genome Sequence of Phialophora europaea CBS 101466.</title>
        <authorList>
            <consortium name="The Broad Institute Genomics Platform"/>
            <person name="Cuomo C."/>
            <person name="de Hoog S."/>
            <person name="Gorbushina A."/>
            <person name="Walker B."/>
            <person name="Young S.K."/>
            <person name="Zeng Q."/>
            <person name="Gargeya S."/>
            <person name="Fitzgerald M."/>
            <person name="Haas B."/>
            <person name="Abouelleil A."/>
            <person name="Allen A.W."/>
            <person name="Alvarado L."/>
            <person name="Arachchi H.M."/>
            <person name="Berlin A.M."/>
            <person name="Chapman S.B."/>
            <person name="Gainer-Dewar J."/>
            <person name="Goldberg J."/>
            <person name="Griggs A."/>
            <person name="Gujja S."/>
            <person name="Hansen M."/>
            <person name="Howarth C."/>
            <person name="Imamovic A."/>
            <person name="Ireland A."/>
            <person name="Larimer J."/>
            <person name="McCowan C."/>
            <person name="Murphy C."/>
            <person name="Pearson M."/>
            <person name="Poon T.W."/>
            <person name="Priest M."/>
            <person name="Roberts A."/>
            <person name="Saif S."/>
            <person name="Shea T."/>
            <person name="Sisk P."/>
            <person name="Sykes S."/>
            <person name="Wortman J."/>
            <person name="Nusbaum C."/>
            <person name="Birren B."/>
        </authorList>
    </citation>
    <scope>NUCLEOTIDE SEQUENCE [LARGE SCALE GENOMIC DNA]</scope>
    <source>
        <strain evidence="3 4">CBS 101466</strain>
    </source>
</reference>
<proteinExistence type="predicted"/>
<dbReference type="HOGENOM" id="CLU_535444_0_0_1"/>
<sequence length="497" mass="55500">MASGDELGEIDPKQHEDYEWEAQRENFLRYYKDENRTLKQATQCMVDNHGFYATPRQWERKISLWKINKYTPRSERIQQIENQGRTLVEVAQQGRRPRKYSNTASLAVDDRNFRRFARRELSRSPSTSRARSRSSSAGQQSASPGLSPRTEHHADDLVFEDRSYDMDFASLVHNPDQTSIPAVLTNQDTDNPQAHVLGIQDAHTGQQHTEVLVAFPKSGHSRSATPAPSSMNTVPYEQFPAFGDMLSSNEDMGASMNSLHVNTGLAQDDMFMIQHNDAMDLSPTHTQDTSGCWPAASQTISPEDIDPSFGSTMQAIQSFDQASTGRIHSNEFPPAMSGSASPIPPSAILIVPPEAESSSPNPRSPAVGEKVGFVPVSLNNDLGLPDPYPDFSQHVHNYDINIRETISSVMSSGQPLENVFQQLNYHRKSPRGFPGLALILPLEATFFGQMNTTLNNLVSSAQRLVMDTHQRNLALRQQNASLRGIGKFWRQRVRPRA</sequence>
<dbReference type="VEuPathDB" id="FungiDB:HMPREF1541_00980"/>
<dbReference type="AlphaFoldDB" id="W2SDI2"/>
<evidence type="ECO:0000256" key="1">
    <source>
        <dbReference type="SAM" id="MobiDB-lite"/>
    </source>
</evidence>
<evidence type="ECO:0000313" key="4">
    <source>
        <dbReference type="Proteomes" id="UP000030752"/>
    </source>
</evidence>
<name>W2SDI2_CYPE1</name>
<dbReference type="PANTHER" id="PTHR38788:SF3">
    <property type="entry name" value="CLR5 DOMAIN-CONTAINING PROTEIN"/>
    <property type="match status" value="1"/>
</dbReference>
<dbReference type="InParanoid" id="W2SDI2"/>
<feature type="region of interest" description="Disordered" evidence="1">
    <location>
        <begin position="117"/>
        <end position="151"/>
    </location>
</feature>
<evidence type="ECO:0000313" key="3">
    <source>
        <dbReference type="EMBL" id="ETN46791.1"/>
    </source>
</evidence>
<feature type="compositionally biased region" description="Low complexity" evidence="1">
    <location>
        <begin position="123"/>
        <end position="147"/>
    </location>
</feature>
<feature type="domain" description="Clr5" evidence="2">
    <location>
        <begin position="17"/>
        <end position="69"/>
    </location>
</feature>
<dbReference type="PANTHER" id="PTHR38788">
    <property type="entry name" value="CLR5 DOMAIN-CONTAINING PROTEIN"/>
    <property type="match status" value="1"/>
</dbReference>
<dbReference type="RefSeq" id="XP_008711503.1">
    <property type="nucleotide sequence ID" value="XM_008713281.1"/>
</dbReference>
<protein>
    <recommendedName>
        <fullName evidence="2">Clr5 domain-containing protein</fullName>
    </recommendedName>
</protein>
<gene>
    <name evidence="3" type="ORF">HMPREF1541_00980</name>
</gene>
<dbReference type="Proteomes" id="UP000030752">
    <property type="component" value="Unassembled WGS sequence"/>
</dbReference>
<dbReference type="GeneID" id="19968319"/>
<evidence type="ECO:0000259" key="2">
    <source>
        <dbReference type="Pfam" id="PF14420"/>
    </source>
</evidence>
<dbReference type="Pfam" id="PF14420">
    <property type="entry name" value="Clr5"/>
    <property type="match status" value="1"/>
</dbReference>
<dbReference type="eggNOG" id="ENOG502SJRB">
    <property type="taxonomic scope" value="Eukaryota"/>
</dbReference>
<accession>W2SDI2</accession>
<organism evidence="3 4">
    <name type="scientific">Cyphellophora europaea (strain CBS 101466)</name>
    <name type="common">Phialophora europaea</name>
    <dbReference type="NCBI Taxonomy" id="1220924"/>
    <lineage>
        <taxon>Eukaryota</taxon>
        <taxon>Fungi</taxon>
        <taxon>Dikarya</taxon>
        <taxon>Ascomycota</taxon>
        <taxon>Pezizomycotina</taxon>
        <taxon>Eurotiomycetes</taxon>
        <taxon>Chaetothyriomycetidae</taxon>
        <taxon>Chaetothyriales</taxon>
        <taxon>Cyphellophoraceae</taxon>
        <taxon>Cyphellophora</taxon>
    </lineage>
</organism>